<dbReference type="Proteomes" id="UP001597083">
    <property type="component" value="Unassembled WGS sequence"/>
</dbReference>
<accession>A0ABW3CFR7</accession>
<name>A0ABW3CFR7_9ACTN</name>
<proteinExistence type="predicted"/>
<evidence type="ECO:0000313" key="1">
    <source>
        <dbReference type="EMBL" id="MFD0853148.1"/>
    </source>
</evidence>
<reference evidence="2" key="1">
    <citation type="journal article" date="2019" name="Int. J. Syst. Evol. Microbiol.">
        <title>The Global Catalogue of Microorganisms (GCM) 10K type strain sequencing project: providing services to taxonomists for standard genome sequencing and annotation.</title>
        <authorList>
            <consortium name="The Broad Institute Genomics Platform"/>
            <consortium name="The Broad Institute Genome Sequencing Center for Infectious Disease"/>
            <person name="Wu L."/>
            <person name="Ma J."/>
        </authorList>
    </citation>
    <scope>NUCLEOTIDE SEQUENCE [LARGE SCALE GENOMIC DNA]</scope>
    <source>
        <strain evidence="2">JCM 31696</strain>
    </source>
</reference>
<organism evidence="1 2">
    <name type="scientific">Actinomadura adrarensis</name>
    <dbReference type="NCBI Taxonomy" id="1819600"/>
    <lineage>
        <taxon>Bacteria</taxon>
        <taxon>Bacillati</taxon>
        <taxon>Actinomycetota</taxon>
        <taxon>Actinomycetes</taxon>
        <taxon>Streptosporangiales</taxon>
        <taxon>Thermomonosporaceae</taxon>
        <taxon>Actinomadura</taxon>
    </lineage>
</organism>
<comment type="caution">
    <text evidence="1">The sequence shown here is derived from an EMBL/GenBank/DDBJ whole genome shotgun (WGS) entry which is preliminary data.</text>
</comment>
<dbReference type="EMBL" id="JBHTIR010001923">
    <property type="protein sequence ID" value="MFD0853148.1"/>
    <property type="molecule type" value="Genomic_DNA"/>
</dbReference>
<sequence>AFHTAGEAAQHLAPQDALLLGTSDAIFEIFMDAIERRAAALDRNLLCFLRASPASLLGASAQTLRARLAIS</sequence>
<feature type="non-terminal residue" evidence="1">
    <location>
        <position position="1"/>
    </location>
</feature>
<keyword evidence="2" id="KW-1185">Reference proteome</keyword>
<protein>
    <submittedName>
        <fullName evidence="1">Uncharacterized protein</fullName>
    </submittedName>
</protein>
<evidence type="ECO:0000313" key="2">
    <source>
        <dbReference type="Proteomes" id="UP001597083"/>
    </source>
</evidence>
<gene>
    <name evidence="1" type="ORF">ACFQ07_12985</name>
</gene>